<comment type="caution">
    <text evidence="3">The sequence shown here is derived from an EMBL/GenBank/DDBJ whole genome shotgun (WGS) entry which is preliminary data.</text>
</comment>
<protein>
    <recommendedName>
        <fullName evidence="2">Glycine-rich domain-containing protein</fullName>
    </recommendedName>
</protein>
<feature type="compositionally biased region" description="Low complexity" evidence="1">
    <location>
        <begin position="124"/>
        <end position="167"/>
    </location>
</feature>
<feature type="domain" description="Glycine-rich" evidence="2">
    <location>
        <begin position="336"/>
        <end position="557"/>
    </location>
</feature>
<gene>
    <name evidence="3" type="ORF">GGR23_001224</name>
</gene>
<dbReference type="InterPro" id="IPR008160">
    <property type="entry name" value="Collagen"/>
</dbReference>
<feature type="compositionally biased region" description="Low complexity" evidence="1">
    <location>
        <begin position="257"/>
        <end position="274"/>
    </location>
</feature>
<keyword evidence="4" id="KW-1185">Reference proteome</keyword>
<feature type="compositionally biased region" description="Low complexity" evidence="1">
    <location>
        <begin position="69"/>
        <end position="88"/>
    </location>
</feature>
<evidence type="ECO:0000259" key="2">
    <source>
        <dbReference type="Pfam" id="PF21722"/>
    </source>
</evidence>
<evidence type="ECO:0000313" key="4">
    <source>
        <dbReference type="Proteomes" id="UP000528286"/>
    </source>
</evidence>
<dbReference type="InterPro" id="IPR049304">
    <property type="entry name" value="Gly_rich_dom"/>
</dbReference>
<dbReference type="RefSeq" id="WP_183365289.1">
    <property type="nucleotide sequence ID" value="NZ_JACIEZ010000002.1"/>
</dbReference>
<feature type="region of interest" description="Disordered" evidence="1">
    <location>
        <begin position="48"/>
        <end position="88"/>
    </location>
</feature>
<proteinExistence type="predicted"/>
<feature type="compositionally biased region" description="Low complexity" evidence="1">
    <location>
        <begin position="196"/>
        <end position="225"/>
    </location>
</feature>
<sequence>MLGPSLIIGGGSGGTGSGEAGPPGKSAYQLAVLDGFVGTLEEWLASLVGPPGATGPQGPQGLKGDKGDIGPAGATGPAGAKGDTGAAGAAGKSAYQHAIDNGFVGTESAWLASLKGAKGDTGEQGPQGPVGATGPAGPQGPQGIQGVAGPQGATGPAGAQGAQGNPGKSAYQHAVDNGFVGTESAWLASLKGAKGDAGVQGPQGPQGIQGPAGATGPAGSNGAAGKSAYQSAVDGGFVGTEAAWIASLKGAKGDTGEQGPAGAAGATGPQGPAGVDFNPATSTVKIRERVLKNTSTGANHVMFTTSGTTNKATLLALVKSSFNVVDPTKVFAENIKLRIACCGGGGGGAYGSRNAYGGFPGSLQVRECMLSDFPDTDISYTVGAGGVAGGAGGSTQFGTVGSDLGAPYWTFALSGSAGGADTATQAGSHEYCLSRGMDPTTYRMHAYVPASFTALDRQSAWFGPGGGGPSATTRGYGGVGSRGSISDLTAGGYPSANEATKTAANHNALYFDSWGGGGGGAGGGSYGGNGGFPGGGGGASFNDPTSFNASKGGAGAIKIQFIIREWVA</sequence>
<name>A0A7W6J3H9_9HYPH</name>
<dbReference type="EMBL" id="JACIEZ010000002">
    <property type="protein sequence ID" value="MBB4064047.1"/>
    <property type="molecule type" value="Genomic_DNA"/>
</dbReference>
<organism evidence="3 4">
    <name type="scientific">Gellertiella hungarica</name>
    <dbReference type="NCBI Taxonomy" id="1572859"/>
    <lineage>
        <taxon>Bacteria</taxon>
        <taxon>Pseudomonadati</taxon>
        <taxon>Pseudomonadota</taxon>
        <taxon>Alphaproteobacteria</taxon>
        <taxon>Hyphomicrobiales</taxon>
        <taxon>Rhizobiaceae</taxon>
        <taxon>Gellertiella</taxon>
    </lineage>
</organism>
<dbReference type="GO" id="GO:0005615">
    <property type="term" value="C:extracellular space"/>
    <property type="evidence" value="ECO:0007669"/>
    <property type="project" value="TreeGrafter"/>
</dbReference>
<dbReference type="InterPro" id="IPR050149">
    <property type="entry name" value="Collagen_superfamily"/>
</dbReference>
<dbReference type="PANTHER" id="PTHR24023">
    <property type="entry name" value="COLLAGEN ALPHA"/>
    <property type="match status" value="1"/>
</dbReference>
<dbReference type="GO" id="GO:0030198">
    <property type="term" value="P:extracellular matrix organization"/>
    <property type="evidence" value="ECO:0007669"/>
    <property type="project" value="TreeGrafter"/>
</dbReference>
<feature type="compositionally biased region" description="Low complexity" evidence="1">
    <location>
        <begin position="49"/>
        <end position="60"/>
    </location>
</feature>
<feature type="region of interest" description="Disordered" evidence="1">
    <location>
        <begin position="1"/>
        <end position="22"/>
    </location>
</feature>
<dbReference type="Proteomes" id="UP000528286">
    <property type="component" value="Unassembled WGS sequence"/>
</dbReference>
<dbReference type="Gene3D" id="1.20.5.320">
    <property type="entry name" value="6-Phosphogluconate Dehydrogenase, domain 3"/>
    <property type="match status" value="2"/>
</dbReference>
<accession>A0A7W6J3H9</accession>
<feature type="region of interest" description="Disordered" evidence="1">
    <location>
        <begin position="116"/>
        <end position="170"/>
    </location>
</feature>
<feature type="region of interest" description="Disordered" evidence="1">
    <location>
        <begin position="194"/>
        <end position="227"/>
    </location>
</feature>
<feature type="region of interest" description="Disordered" evidence="1">
    <location>
        <begin position="251"/>
        <end position="276"/>
    </location>
</feature>
<dbReference type="GO" id="GO:0031012">
    <property type="term" value="C:extracellular matrix"/>
    <property type="evidence" value="ECO:0007669"/>
    <property type="project" value="TreeGrafter"/>
</dbReference>
<dbReference type="GO" id="GO:0030020">
    <property type="term" value="F:extracellular matrix structural constituent conferring tensile strength"/>
    <property type="evidence" value="ECO:0007669"/>
    <property type="project" value="TreeGrafter"/>
</dbReference>
<feature type="compositionally biased region" description="Gly residues" evidence="1">
    <location>
        <begin position="8"/>
        <end position="21"/>
    </location>
</feature>
<dbReference type="PANTHER" id="PTHR24023:SF1095">
    <property type="entry name" value="EGF-LIKE DOMAIN-CONTAINING PROTEIN"/>
    <property type="match status" value="1"/>
</dbReference>
<reference evidence="3 4" key="1">
    <citation type="submission" date="2020-08" db="EMBL/GenBank/DDBJ databases">
        <title>Genomic Encyclopedia of Type Strains, Phase IV (KMG-IV): sequencing the most valuable type-strain genomes for metagenomic binning, comparative biology and taxonomic classification.</title>
        <authorList>
            <person name="Goeker M."/>
        </authorList>
    </citation>
    <scope>NUCLEOTIDE SEQUENCE [LARGE SCALE GENOMIC DNA]</scope>
    <source>
        <strain evidence="3 4">DSM 29853</strain>
    </source>
</reference>
<dbReference type="Pfam" id="PF01391">
    <property type="entry name" value="Collagen"/>
    <property type="match status" value="2"/>
</dbReference>
<evidence type="ECO:0000313" key="3">
    <source>
        <dbReference type="EMBL" id="MBB4064047.1"/>
    </source>
</evidence>
<evidence type="ECO:0000256" key="1">
    <source>
        <dbReference type="SAM" id="MobiDB-lite"/>
    </source>
</evidence>
<dbReference type="Pfam" id="PF21722">
    <property type="entry name" value="Gly_rich_2"/>
    <property type="match status" value="1"/>
</dbReference>
<dbReference type="AlphaFoldDB" id="A0A7W6J3H9"/>